<dbReference type="GO" id="GO:0042834">
    <property type="term" value="F:peptidoglycan binding"/>
    <property type="evidence" value="ECO:0007669"/>
    <property type="project" value="InterPro"/>
</dbReference>
<dbReference type="SUPFAM" id="SSF110997">
    <property type="entry name" value="Sporulation related repeat"/>
    <property type="match status" value="1"/>
</dbReference>
<feature type="domain" description="SPOR" evidence="2">
    <location>
        <begin position="81"/>
        <end position="157"/>
    </location>
</feature>
<dbReference type="AlphaFoldDB" id="A0A532VAR3"/>
<dbReference type="InterPro" id="IPR036680">
    <property type="entry name" value="SPOR-like_sf"/>
</dbReference>
<feature type="transmembrane region" description="Helical" evidence="1">
    <location>
        <begin position="30"/>
        <end position="47"/>
    </location>
</feature>
<keyword evidence="1" id="KW-0472">Membrane</keyword>
<dbReference type="PROSITE" id="PS51724">
    <property type="entry name" value="SPOR"/>
    <property type="match status" value="1"/>
</dbReference>
<dbReference type="Gene3D" id="3.30.70.1070">
    <property type="entry name" value="Sporulation related repeat"/>
    <property type="match status" value="1"/>
</dbReference>
<evidence type="ECO:0000259" key="2">
    <source>
        <dbReference type="PROSITE" id="PS51724"/>
    </source>
</evidence>
<proteinExistence type="predicted"/>
<protein>
    <recommendedName>
        <fullName evidence="2">SPOR domain-containing protein</fullName>
    </recommendedName>
</protein>
<reference evidence="3 4" key="1">
    <citation type="submission" date="2017-06" db="EMBL/GenBank/DDBJ databases">
        <title>Novel microbial phyla capable of carbon fixation and sulfur reduction in deep-sea sediments.</title>
        <authorList>
            <person name="Huang J."/>
            <person name="Baker B."/>
            <person name="Wang Y."/>
        </authorList>
    </citation>
    <scope>NUCLEOTIDE SEQUENCE [LARGE SCALE GENOMIC DNA]</scope>
    <source>
        <strain evidence="3">B3_TA06</strain>
    </source>
</reference>
<keyword evidence="1" id="KW-0812">Transmembrane</keyword>
<comment type="caution">
    <text evidence="3">The sequence shown here is derived from an EMBL/GenBank/DDBJ whole genome shotgun (WGS) entry which is preliminary data.</text>
</comment>
<sequence>MCKGSGRRCQETPCTADSAETLGGAKMKRLIAVALVAVVLGLGFVGCTPRKTTKVVSPGQDYSLYEMEQTGDTTKGITPSAATVPGYRVQIFASSTNEGANKVASEARFKFTERVYVEYDVPYYKVRVGDYKNRSDVEILREKAKNLGYGDAWIVQTEVNAQ</sequence>
<organism evidence="3 4">
    <name type="scientific">candidate division TA06 bacterium B3_TA06</name>
    <dbReference type="NCBI Taxonomy" id="2012487"/>
    <lineage>
        <taxon>Bacteria</taxon>
        <taxon>Bacteria division TA06</taxon>
    </lineage>
</organism>
<dbReference type="InterPro" id="IPR007730">
    <property type="entry name" value="SPOR-like_dom"/>
</dbReference>
<evidence type="ECO:0000313" key="4">
    <source>
        <dbReference type="Proteomes" id="UP000317778"/>
    </source>
</evidence>
<dbReference type="Pfam" id="PF05036">
    <property type="entry name" value="SPOR"/>
    <property type="match status" value="1"/>
</dbReference>
<name>A0A532VAR3_UNCT6</name>
<gene>
    <name evidence="3" type="ORF">CEE36_00705</name>
</gene>
<dbReference type="EMBL" id="NJBO01000001">
    <property type="protein sequence ID" value="TKJ44294.1"/>
    <property type="molecule type" value="Genomic_DNA"/>
</dbReference>
<evidence type="ECO:0000256" key="1">
    <source>
        <dbReference type="SAM" id="Phobius"/>
    </source>
</evidence>
<accession>A0A532VAR3</accession>
<evidence type="ECO:0000313" key="3">
    <source>
        <dbReference type="EMBL" id="TKJ44294.1"/>
    </source>
</evidence>
<keyword evidence="1" id="KW-1133">Transmembrane helix</keyword>
<dbReference type="Proteomes" id="UP000317778">
    <property type="component" value="Unassembled WGS sequence"/>
</dbReference>